<feature type="region of interest" description="Disordered" evidence="1">
    <location>
        <begin position="1"/>
        <end position="103"/>
    </location>
</feature>
<gene>
    <name evidence="2" type="ORF">Q9L58_010660</name>
</gene>
<sequence length="455" mass="50470">MSLVHSNISETREDDWVADSDALLPGPAPPPPSSPPTVPRSPKAAMTNTNKNSATRHFPAETPSSDPLTGRSTRHDIRHQPIPLRSNNSQILPQKSACQSPKTTDLPTHEYNPMFGNPIGGGTTLSPYNFQTSFLPLPSRAGTPKRPLMNPINKPRPANCQAPTDQAGINDLLLRQNEEMTKKFTELKMLITNLGNQMTNSMAALAGTVIGKVDGIHRTFNAFPNTTPKNQPNPRNSNQQPTTDKKGKGKEPAERLAAPPPTPDRRKQRSPLPTRVGTRNNITRTTSQHMGQCHKKQKDTKDNQTPPKEKKKKPATTKSMIVQRTGEEKNKTLNLLHIRNSINRDLIKAKAPESLQVTGISWNQKGNLMLYTRDGFQNEDFNLHQAVITTAVAKADPTSMFVNKQETWHKLTVHGVSLETYPDKAIGTADLKREVEYCNTNLQIATEPRYMTHPS</sequence>
<protein>
    <submittedName>
        <fullName evidence="2">Uncharacterized protein</fullName>
    </submittedName>
</protein>
<feature type="compositionally biased region" description="Polar residues" evidence="1">
    <location>
        <begin position="62"/>
        <end position="71"/>
    </location>
</feature>
<evidence type="ECO:0000313" key="2">
    <source>
        <dbReference type="EMBL" id="KAL0630493.1"/>
    </source>
</evidence>
<evidence type="ECO:0000256" key="1">
    <source>
        <dbReference type="SAM" id="MobiDB-lite"/>
    </source>
</evidence>
<feature type="compositionally biased region" description="Low complexity" evidence="1">
    <location>
        <begin position="228"/>
        <end position="241"/>
    </location>
</feature>
<dbReference type="Proteomes" id="UP001447188">
    <property type="component" value="Unassembled WGS sequence"/>
</dbReference>
<proteinExistence type="predicted"/>
<feature type="compositionally biased region" description="Basic and acidic residues" evidence="1">
    <location>
        <begin position="243"/>
        <end position="254"/>
    </location>
</feature>
<dbReference type="EMBL" id="JBBBZM010000591">
    <property type="protein sequence ID" value="KAL0630493.1"/>
    <property type="molecule type" value="Genomic_DNA"/>
</dbReference>
<feature type="compositionally biased region" description="Pro residues" evidence="1">
    <location>
        <begin position="26"/>
        <end position="39"/>
    </location>
</feature>
<reference evidence="2 3" key="1">
    <citation type="submission" date="2024-02" db="EMBL/GenBank/DDBJ databases">
        <title>Discinaceae phylogenomics.</title>
        <authorList>
            <person name="Dirks A.C."/>
            <person name="James T.Y."/>
        </authorList>
    </citation>
    <scope>NUCLEOTIDE SEQUENCE [LARGE SCALE GENOMIC DNA]</scope>
    <source>
        <strain evidence="2 3">ACD0624</strain>
    </source>
</reference>
<accession>A0ABR3G3G5</accession>
<feature type="compositionally biased region" description="Polar residues" evidence="1">
    <location>
        <begin position="277"/>
        <end position="290"/>
    </location>
</feature>
<keyword evidence="3" id="KW-1185">Reference proteome</keyword>
<feature type="region of interest" description="Disordered" evidence="1">
    <location>
        <begin position="220"/>
        <end position="325"/>
    </location>
</feature>
<evidence type="ECO:0000313" key="3">
    <source>
        <dbReference type="Proteomes" id="UP001447188"/>
    </source>
</evidence>
<feature type="compositionally biased region" description="Polar residues" evidence="1">
    <location>
        <begin position="85"/>
        <end position="103"/>
    </location>
</feature>
<comment type="caution">
    <text evidence="2">The sequence shown here is derived from an EMBL/GenBank/DDBJ whole genome shotgun (WGS) entry which is preliminary data.</text>
</comment>
<organism evidence="2 3">
    <name type="scientific">Discina gigas</name>
    <dbReference type="NCBI Taxonomy" id="1032678"/>
    <lineage>
        <taxon>Eukaryota</taxon>
        <taxon>Fungi</taxon>
        <taxon>Dikarya</taxon>
        <taxon>Ascomycota</taxon>
        <taxon>Pezizomycotina</taxon>
        <taxon>Pezizomycetes</taxon>
        <taxon>Pezizales</taxon>
        <taxon>Discinaceae</taxon>
        <taxon>Discina</taxon>
    </lineage>
</organism>
<name>A0ABR3G3G5_9PEZI</name>
<feature type="compositionally biased region" description="Polar residues" evidence="1">
    <location>
        <begin position="46"/>
        <end position="55"/>
    </location>
</feature>